<feature type="region of interest" description="Disordered" evidence="1">
    <location>
        <begin position="1"/>
        <end position="49"/>
    </location>
</feature>
<dbReference type="EMBL" id="JBJJXI010000122">
    <property type="protein sequence ID" value="KAL3389894.1"/>
    <property type="molecule type" value="Genomic_DNA"/>
</dbReference>
<dbReference type="Proteomes" id="UP001627154">
    <property type="component" value="Unassembled WGS sequence"/>
</dbReference>
<comment type="caution">
    <text evidence="2">The sequence shown here is derived from an EMBL/GenBank/DDBJ whole genome shotgun (WGS) entry which is preliminary data.</text>
</comment>
<sequence>MNCSEGTTSTPSICSENSESSTSASIISSNDSTLNFDSTDPEQLPINAERMQIDEELELYRERLDSEVLDREVIVEDFSVDETLEYLEEIADFDEAFENSSDFECDDYDQNNCNGEESPFTYLENLIRKEEFNEPIDGNIILSKSELLLGILKFSEKYALPNCGVADLCKLFNTSIGSKALPDTRYKLDKMLYPTAGLEFHGVCPQCFMYISTYSPQDRSLQCKNCEHTVNVKDTSYNEFFVVSNFKLELEHCINENYDYYMTVMNDFEERNEFTDINDGQMYLHFRNNIPESHKNSYVSLTFNSDGSPVFKSSKFSVWPIHVVPNEVPANARNSKPIRHMLWFGHKKPDMSIMLQIFVDKINQLSNEDGGLNMNINNEIKNIKVYAICCCVDSVARAPMQGIIQFNGYYGCNWCLDSGSRVFHEKGFTIKYPLRQDVVPNRTIRNTIDFAEEGINTARIVFGVKSASPLLLLNQFDIIEGFVPDFMHVLPLGVVRQFAEYWFSSKRNPYSLSERQIKRVDTYLDSIKAPSHLSRFSRSINDRKYWKSREWENWLLYYSLPIISDFDEMEEYAQHWSLIVASVHLLLKDSISVQEIQQANMLIKLFVADTERLYGKDAMTYNIHQLLHVPQSVINWGPLWSHFGYPFENGNGQLLNVVHAAKGVVSQMCRHIIRQQSLIIFEKYVKTIQGSPILPFIEYLNSRITMKSFKINNNRYFGKKRKLEDQYVNQFNLDDEHYFTYQRLLKSNCMYATVQRSEGRSDNSYAMTCDKEYISIIHFIVNEETLEELILCKKIEIVENYSDMCNNIKIISINENIEVIPTYRIEKPCVHVKIKNNSYMSHIPNTTIYT</sequence>
<evidence type="ECO:0000313" key="2">
    <source>
        <dbReference type="EMBL" id="KAL3389894.1"/>
    </source>
</evidence>
<organism evidence="2 3">
    <name type="scientific">Trichogramma kaykai</name>
    <dbReference type="NCBI Taxonomy" id="54128"/>
    <lineage>
        <taxon>Eukaryota</taxon>
        <taxon>Metazoa</taxon>
        <taxon>Ecdysozoa</taxon>
        <taxon>Arthropoda</taxon>
        <taxon>Hexapoda</taxon>
        <taxon>Insecta</taxon>
        <taxon>Pterygota</taxon>
        <taxon>Neoptera</taxon>
        <taxon>Endopterygota</taxon>
        <taxon>Hymenoptera</taxon>
        <taxon>Apocrita</taxon>
        <taxon>Proctotrupomorpha</taxon>
        <taxon>Chalcidoidea</taxon>
        <taxon>Trichogrammatidae</taxon>
        <taxon>Trichogramma</taxon>
    </lineage>
</organism>
<protein>
    <recommendedName>
        <fullName evidence="4">Transposase domain-containing protein</fullName>
    </recommendedName>
</protein>
<feature type="compositionally biased region" description="Low complexity" evidence="1">
    <location>
        <begin position="9"/>
        <end position="33"/>
    </location>
</feature>
<accession>A0ABD2W9Z5</accession>
<proteinExistence type="predicted"/>
<gene>
    <name evidence="2" type="ORF">TKK_015251</name>
</gene>
<name>A0ABD2W9Z5_9HYME</name>
<dbReference type="AlphaFoldDB" id="A0ABD2W9Z5"/>
<keyword evidence="3" id="KW-1185">Reference proteome</keyword>
<evidence type="ECO:0000313" key="3">
    <source>
        <dbReference type="Proteomes" id="UP001627154"/>
    </source>
</evidence>
<reference evidence="2 3" key="1">
    <citation type="journal article" date="2024" name="bioRxiv">
        <title>A reference genome for Trichogramma kaykai: A tiny desert-dwelling parasitoid wasp with competing sex-ratio distorters.</title>
        <authorList>
            <person name="Culotta J."/>
            <person name="Lindsey A.R."/>
        </authorList>
    </citation>
    <scope>NUCLEOTIDE SEQUENCE [LARGE SCALE GENOMIC DNA]</scope>
    <source>
        <strain evidence="2 3">KSX58</strain>
    </source>
</reference>
<dbReference type="PANTHER" id="PTHR46579">
    <property type="entry name" value="F5/8 TYPE C DOMAIN-CONTAINING PROTEIN-RELATED"/>
    <property type="match status" value="1"/>
</dbReference>
<evidence type="ECO:0000256" key="1">
    <source>
        <dbReference type="SAM" id="MobiDB-lite"/>
    </source>
</evidence>
<evidence type="ECO:0008006" key="4">
    <source>
        <dbReference type="Google" id="ProtNLM"/>
    </source>
</evidence>
<dbReference type="PANTHER" id="PTHR46579:SF1">
    <property type="entry name" value="F5_8 TYPE C DOMAIN-CONTAINING PROTEIN"/>
    <property type="match status" value="1"/>
</dbReference>